<dbReference type="InterPro" id="IPR051461">
    <property type="entry name" value="UPF0750_membrane"/>
</dbReference>
<accession>A0A0P6W6M0</accession>
<evidence type="ECO:0000256" key="4">
    <source>
        <dbReference type="ARBA" id="ARBA00022989"/>
    </source>
</evidence>
<keyword evidence="8" id="KW-1185">Reference proteome</keyword>
<keyword evidence="2" id="KW-1003">Cell membrane</keyword>
<dbReference type="RefSeq" id="WP_054359151.1">
    <property type="nucleotide sequence ID" value="NZ_LJYW01000001.1"/>
</dbReference>
<reference evidence="7 8" key="2">
    <citation type="submission" date="2015-10" db="EMBL/GenBank/DDBJ databases">
        <title>Draft Genome Sequence of Prosthecomicrobium hirschii ATCC 27832.</title>
        <authorList>
            <person name="Daniel J."/>
            <person name="Givan S.A."/>
            <person name="Brun Y.V."/>
            <person name="Brown P.J."/>
        </authorList>
    </citation>
    <scope>NUCLEOTIDE SEQUENCE [LARGE SCALE GENOMIC DNA]</scope>
    <source>
        <strain evidence="7 8">16</strain>
    </source>
</reference>
<keyword evidence="3 6" id="KW-0812">Transmembrane</keyword>
<feature type="transmembrane region" description="Helical" evidence="6">
    <location>
        <begin position="52"/>
        <end position="76"/>
    </location>
</feature>
<evidence type="ECO:0000313" key="8">
    <source>
        <dbReference type="Proteomes" id="UP000048984"/>
    </source>
</evidence>
<dbReference type="PANTHER" id="PTHR33545:SF5">
    <property type="entry name" value="UPF0750 MEMBRANE PROTEIN YITT"/>
    <property type="match status" value="1"/>
</dbReference>
<keyword evidence="5 6" id="KW-0472">Membrane</keyword>
<feature type="transmembrane region" description="Helical" evidence="6">
    <location>
        <begin position="157"/>
        <end position="178"/>
    </location>
</feature>
<evidence type="ECO:0000256" key="2">
    <source>
        <dbReference type="ARBA" id="ARBA00022475"/>
    </source>
</evidence>
<dbReference type="AlphaFoldDB" id="A0A0P6W6M0"/>
<sequence>MSLADRLPHADTDPRRHGLVEDAFALATGTLLVALGFHMFKLAGLATGGTAGVAFLIHYATGLPLSAVFFVANLPFYVFAWMALGRTFTLRTFLAVAILSVETALLPRVVTISAVDPVYAAVMGGLQIGVGMLVLFRHKASLGGFGVMALWLQETRGWRAGTVQMALDAVVVAAALWVLDPMRIALSILGVVALNLVLAINHRPGRYSGF</sequence>
<feature type="transmembrane region" description="Helical" evidence="6">
    <location>
        <begin position="23"/>
        <end position="40"/>
    </location>
</feature>
<feature type="transmembrane region" description="Helical" evidence="6">
    <location>
        <begin position="184"/>
        <end position="201"/>
    </location>
</feature>
<dbReference type="Pfam" id="PF02588">
    <property type="entry name" value="YitT_membrane"/>
    <property type="match status" value="1"/>
</dbReference>
<name>A0A0P6W6M0_9HYPH</name>
<protein>
    <recommendedName>
        <fullName evidence="9">YitT family protein</fullName>
    </recommendedName>
</protein>
<comment type="caution">
    <text evidence="7">The sequence shown here is derived from an EMBL/GenBank/DDBJ whole genome shotgun (WGS) entry which is preliminary data.</text>
</comment>
<gene>
    <name evidence="7" type="ORF">ABB55_12810</name>
</gene>
<evidence type="ECO:0000256" key="3">
    <source>
        <dbReference type="ARBA" id="ARBA00022692"/>
    </source>
</evidence>
<keyword evidence="4 6" id="KW-1133">Transmembrane helix</keyword>
<proteinExistence type="predicted"/>
<comment type="subcellular location">
    <subcellularLocation>
        <location evidence="1">Cell membrane</location>
        <topology evidence="1">Multi-pass membrane protein</topology>
    </subcellularLocation>
</comment>
<dbReference type="OrthoDB" id="3296441at2"/>
<evidence type="ECO:0000313" key="7">
    <source>
        <dbReference type="EMBL" id="KPL52988.1"/>
    </source>
</evidence>
<dbReference type="PANTHER" id="PTHR33545">
    <property type="entry name" value="UPF0750 MEMBRANE PROTEIN YITT-RELATED"/>
    <property type="match status" value="1"/>
</dbReference>
<dbReference type="EMBL" id="LJYW01000001">
    <property type="protein sequence ID" value="KPL52988.1"/>
    <property type="molecule type" value="Genomic_DNA"/>
</dbReference>
<dbReference type="STRING" id="665126.ABB55_12810"/>
<dbReference type="GO" id="GO:0005886">
    <property type="term" value="C:plasma membrane"/>
    <property type="evidence" value="ECO:0007669"/>
    <property type="project" value="UniProtKB-SubCell"/>
</dbReference>
<organism evidence="7 8">
    <name type="scientific">Prosthecodimorpha hirschii</name>
    <dbReference type="NCBI Taxonomy" id="665126"/>
    <lineage>
        <taxon>Bacteria</taxon>
        <taxon>Pseudomonadati</taxon>
        <taxon>Pseudomonadota</taxon>
        <taxon>Alphaproteobacteria</taxon>
        <taxon>Hyphomicrobiales</taxon>
        <taxon>Ancalomicrobiaceae</taxon>
        <taxon>Prosthecodimorpha</taxon>
    </lineage>
</organism>
<evidence type="ECO:0000256" key="5">
    <source>
        <dbReference type="ARBA" id="ARBA00023136"/>
    </source>
</evidence>
<evidence type="ECO:0008006" key="9">
    <source>
        <dbReference type="Google" id="ProtNLM"/>
    </source>
</evidence>
<reference evidence="7 8" key="1">
    <citation type="submission" date="2015-09" db="EMBL/GenBank/DDBJ databases">
        <authorList>
            <person name="Jackson K.R."/>
            <person name="Lunt B.L."/>
            <person name="Fisher J.N.B."/>
            <person name="Gardner A.V."/>
            <person name="Bailey M.E."/>
            <person name="Deus L.M."/>
            <person name="Earl A.S."/>
            <person name="Gibby P.D."/>
            <person name="Hartmann K.A."/>
            <person name="Liu J.E."/>
            <person name="Manci A.M."/>
            <person name="Nielsen D.A."/>
            <person name="Solomon M.B."/>
            <person name="Breakwell D.P."/>
            <person name="Burnett S.H."/>
            <person name="Grose J.H."/>
        </authorList>
    </citation>
    <scope>NUCLEOTIDE SEQUENCE [LARGE SCALE GENOMIC DNA]</scope>
    <source>
        <strain evidence="7 8">16</strain>
    </source>
</reference>
<evidence type="ECO:0000256" key="1">
    <source>
        <dbReference type="ARBA" id="ARBA00004651"/>
    </source>
</evidence>
<evidence type="ECO:0000256" key="6">
    <source>
        <dbReference type="SAM" id="Phobius"/>
    </source>
</evidence>
<feature type="transmembrane region" description="Helical" evidence="6">
    <location>
        <begin position="88"/>
        <end position="106"/>
    </location>
</feature>
<feature type="transmembrane region" description="Helical" evidence="6">
    <location>
        <begin position="118"/>
        <end position="136"/>
    </location>
</feature>
<dbReference type="Proteomes" id="UP000048984">
    <property type="component" value="Unassembled WGS sequence"/>
</dbReference>
<dbReference type="InterPro" id="IPR003740">
    <property type="entry name" value="YitT"/>
</dbReference>